<protein>
    <submittedName>
        <fullName evidence="2">Tetratricopeptide repeat protein</fullName>
    </submittedName>
</protein>
<reference evidence="2 3" key="1">
    <citation type="submission" date="2019-09" db="EMBL/GenBank/DDBJ databases">
        <title>Genome sequence of Rhodovastum atsumiense, a diverse member of the Acetobacteraceae family of non-sulfur purple photosynthetic bacteria.</title>
        <authorList>
            <person name="Meyer T."/>
            <person name="Kyndt J."/>
        </authorList>
    </citation>
    <scope>NUCLEOTIDE SEQUENCE [LARGE SCALE GENOMIC DNA]</scope>
    <source>
        <strain evidence="2 3">DSM 21279</strain>
    </source>
</reference>
<evidence type="ECO:0000256" key="1">
    <source>
        <dbReference type="SAM" id="SignalP"/>
    </source>
</evidence>
<dbReference type="AlphaFoldDB" id="A0A5M6J1F1"/>
<dbReference type="SUPFAM" id="SSF48452">
    <property type="entry name" value="TPR-like"/>
    <property type="match status" value="1"/>
</dbReference>
<dbReference type="SMART" id="SM00028">
    <property type="entry name" value="TPR"/>
    <property type="match status" value="3"/>
</dbReference>
<dbReference type="EMBL" id="VWPK01000002">
    <property type="protein sequence ID" value="KAA5614341.1"/>
    <property type="molecule type" value="Genomic_DNA"/>
</dbReference>
<accession>A0A5M6J1F1</accession>
<feature type="signal peptide" evidence="1">
    <location>
        <begin position="1"/>
        <end position="18"/>
    </location>
</feature>
<dbReference type="RefSeq" id="WP_150038837.1">
    <property type="nucleotide sequence ID" value="NZ_OW485601.1"/>
</dbReference>
<dbReference type="Pfam" id="PF13371">
    <property type="entry name" value="TPR_9"/>
    <property type="match status" value="1"/>
</dbReference>
<proteinExistence type="predicted"/>
<keyword evidence="3" id="KW-1185">Reference proteome</keyword>
<dbReference type="InterPro" id="IPR019734">
    <property type="entry name" value="TPR_rpt"/>
</dbReference>
<feature type="chain" id="PRO_5024304005" evidence="1">
    <location>
        <begin position="19"/>
        <end position="183"/>
    </location>
</feature>
<comment type="caution">
    <text evidence="2">The sequence shown here is derived from an EMBL/GenBank/DDBJ whole genome shotgun (WGS) entry which is preliminary data.</text>
</comment>
<gene>
    <name evidence="2" type="ORF">F1189_01760</name>
</gene>
<dbReference type="Proteomes" id="UP000325255">
    <property type="component" value="Unassembled WGS sequence"/>
</dbReference>
<evidence type="ECO:0000313" key="3">
    <source>
        <dbReference type="Proteomes" id="UP000325255"/>
    </source>
</evidence>
<dbReference type="OrthoDB" id="9815010at2"/>
<evidence type="ECO:0000313" key="2">
    <source>
        <dbReference type="EMBL" id="KAA5614341.1"/>
    </source>
</evidence>
<organism evidence="2 3">
    <name type="scientific">Rhodovastum atsumiense</name>
    <dbReference type="NCBI Taxonomy" id="504468"/>
    <lineage>
        <taxon>Bacteria</taxon>
        <taxon>Pseudomonadati</taxon>
        <taxon>Pseudomonadota</taxon>
        <taxon>Alphaproteobacteria</taxon>
        <taxon>Acetobacterales</taxon>
        <taxon>Acetobacteraceae</taxon>
        <taxon>Rhodovastum</taxon>
    </lineage>
</organism>
<keyword evidence="1" id="KW-0732">Signal</keyword>
<name>A0A5M6J1F1_9PROT</name>
<sequence>MRLLLVAMLLLLALPAGAQRPDARKAELDQLFTALKAAPTEAAGAAIEGRIRQIWQQQGSPAVMLLLNRGSRDLSQGEADVALDALDDALVLAPDYPEAWLRRALARFHRGDYAGAIRDIEATLSREPRYFPALQTLSRIAEAQGNWKGALAAWEKVLEITPRTAEAQDRLEMLRRKVFGEST</sequence>
<dbReference type="InterPro" id="IPR011990">
    <property type="entry name" value="TPR-like_helical_dom_sf"/>
</dbReference>
<dbReference type="Gene3D" id="1.25.40.10">
    <property type="entry name" value="Tetratricopeptide repeat domain"/>
    <property type="match status" value="1"/>
</dbReference>